<proteinExistence type="predicted"/>
<dbReference type="Proteomes" id="UP000054783">
    <property type="component" value="Unassembled WGS sequence"/>
</dbReference>
<name>A0A0V0Z9J9_9BILA</name>
<protein>
    <submittedName>
        <fullName evidence="1">Retrovirus-related Pol polyprotein from type-1 retrotransposable element</fullName>
    </submittedName>
</protein>
<comment type="caution">
    <text evidence="1">The sequence shown here is derived from an EMBL/GenBank/DDBJ whole genome shotgun (WGS) entry which is preliminary data.</text>
</comment>
<dbReference type="EMBL" id="JYDQ01000283">
    <property type="protein sequence ID" value="KRY09241.1"/>
    <property type="molecule type" value="Genomic_DNA"/>
</dbReference>
<reference evidence="1 2" key="1">
    <citation type="submission" date="2015-01" db="EMBL/GenBank/DDBJ databases">
        <title>Evolution of Trichinella species and genotypes.</title>
        <authorList>
            <person name="Korhonen P.K."/>
            <person name="Edoardo P."/>
            <person name="Giuseppe L.R."/>
            <person name="Gasser R.B."/>
        </authorList>
    </citation>
    <scope>NUCLEOTIDE SEQUENCE [LARGE SCALE GENOMIC DNA]</scope>
    <source>
        <strain evidence="1">ISS2496</strain>
    </source>
</reference>
<evidence type="ECO:0000313" key="2">
    <source>
        <dbReference type="Proteomes" id="UP000054783"/>
    </source>
</evidence>
<accession>A0A0V0Z9J9</accession>
<keyword evidence="2" id="KW-1185">Reference proteome</keyword>
<feature type="non-terminal residue" evidence="1">
    <location>
        <position position="349"/>
    </location>
</feature>
<sequence>MYAVQWKNRRVWTTAFLDCCQMWNGLNDNGMWNDVTLVSSSRRGMQKLLSITHDFVNERGLRVPHTGEKYTFIQMAAPRGLIKVLGVSITPNGKASFNLDTLEGTLEPWIRKAALKPAQKLAIVRDYLIPALEYKLGVPGVGRRVLEEVDASIRQTVRRFLHLPHTGMNNMFLTMPVKDGGLGLCPLRTQQIARVAVGTNSIMKQCRPDITSHSQHAATPKVPAQFAKKNLCSVWQTAASDMFPRISSGVQQGYPISPLLFNSELFKSFSILFLMADVPELHLVPNCSGIWSNLVVIKRNDHIESCPVDEHLAYKMEKRAVLTKRSAEETKPIPAIYDEEASAASAEPS</sequence>
<dbReference type="AlphaFoldDB" id="A0A0V0Z9J9"/>
<evidence type="ECO:0000313" key="1">
    <source>
        <dbReference type="EMBL" id="KRY09241.1"/>
    </source>
</evidence>
<organism evidence="1 2">
    <name type="scientific">Trichinella patagoniensis</name>
    <dbReference type="NCBI Taxonomy" id="990121"/>
    <lineage>
        <taxon>Eukaryota</taxon>
        <taxon>Metazoa</taxon>
        <taxon>Ecdysozoa</taxon>
        <taxon>Nematoda</taxon>
        <taxon>Enoplea</taxon>
        <taxon>Dorylaimia</taxon>
        <taxon>Trichinellida</taxon>
        <taxon>Trichinellidae</taxon>
        <taxon>Trichinella</taxon>
    </lineage>
</organism>
<dbReference type="STRING" id="990121.A0A0V0Z9J9"/>
<gene>
    <name evidence="1" type="ORF">T12_8292</name>
</gene>